<reference evidence="1 2" key="1">
    <citation type="journal article" date="2021" name="Elife">
        <title>Chloroplast acquisition without the gene transfer in kleptoplastic sea slugs, Plakobranchus ocellatus.</title>
        <authorList>
            <person name="Maeda T."/>
            <person name="Takahashi S."/>
            <person name="Yoshida T."/>
            <person name="Shimamura S."/>
            <person name="Takaki Y."/>
            <person name="Nagai Y."/>
            <person name="Toyoda A."/>
            <person name="Suzuki Y."/>
            <person name="Arimoto A."/>
            <person name="Ishii H."/>
            <person name="Satoh N."/>
            <person name="Nishiyama T."/>
            <person name="Hasebe M."/>
            <person name="Maruyama T."/>
            <person name="Minagawa J."/>
            <person name="Obokata J."/>
            <person name="Shigenobu S."/>
        </authorList>
    </citation>
    <scope>NUCLEOTIDE SEQUENCE [LARGE SCALE GENOMIC DNA]</scope>
</reference>
<accession>A0AAV4HDU1</accession>
<gene>
    <name evidence="1" type="ORF">ElyMa_000953900</name>
</gene>
<proteinExistence type="predicted"/>
<protein>
    <submittedName>
        <fullName evidence="1">Uncharacterized protein</fullName>
    </submittedName>
</protein>
<evidence type="ECO:0000313" key="1">
    <source>
        <dbReference type="EMBL" id="GFR95849.1"/>
    </source>
</evidence>
<sequence length="112" mass="12097">PKELYLTGEECGHVKDAASSSDSGISTYDDLQDIANVTDLNSLIDGDLKDLDFGIDFTLHSVDQDVFEPAVLVKEEPLSPFSDSSTCQSTDSALEAPCLQSHLMALSDWNTV</sequence>
<organism evidence="1 2">
    <name type="scientific">Elysia marginata</name>
    <dbReference type="NCBI Taxonomy" id="1093978"/>
    <lineage>
        <taxon>Eukaryota</taxon>
        <taxon>Metazoa</taxon>
        <taxon>Spiralia</taxon>
        <taxon>Lophotrochozoa</taxon>
        <taxon>Mollusca</taxon>
        <taxon>Gastropoda</taxon>
        <taxon>Heterobranchia</taxon>
        <taxon>Euthyneura</taxon>
        <taxon>Panpulmonata</taxon>
        <taxon>Sacoglossa</taxon>
        <taxon>Placobranchoidea</taxon>
        <taxon>Plakobranchidae</taxon>
        <taxon>Elysia</taxon>
    </lineage>
</organism>
<dbReference type="AlphaFoldDB" id="A0AAV4HDU1"/>
<name>A0AAV4HDU1_9GAST</name>
<dbReference type="Proteomes" id="UP000762676">
    <property type="component" value="Unassembled WGS sequence"/>
</dbReference>
<evidence type="ECO:0000313" key="2">
    <source>
        <dbReference type="Proteomes" id="UP000762676"/>
    </source>
</evidence>
<comment type="caution">
    <text evidence="1">The sequence shown here is derived from an EMBL/GenBank/DDBJ whole genome shotgun (WGS) entry which is preliminary data.</text>
</comment>
<keyword evidence="2" id="KW-1185">Reference proteome</keyword>
<feature type="non-terminal residue" evidence="1">
    <location>
        <position position="1"/>
    </location>
</feature>
<dbReference type="EMBL" id="BMAT01001939">
    <property type="protein sequence ID" value="GFR95849.1"/>
    <property type="molecule type" value="Genomic_DNA"/>
</dbReference>